<dbReference type="Proteomes" id="UP000183376">
    <property type="component" value="Chromosome I"/>
</dbReference>
<organism evidence="1 2">
    <name type="scientific">Allokutzneria albata</name>
    <name type="common">Kibdelosporangium albatum</name>
    <dbReference type="NCBI Taxonomy" id="211114"/>
    <lineage>
        <taxon>Bacteria</taxon>
        <taxon>Bacillati</taxon>
        <taxon>Actinomycetota</taxon>
        <taxon>Actinomycetes</taxon>
        <taxon>Pseudonocardiales</taxon>
        <taxon>Pseudonocardiaceae</taxon>
        <taxon>Allokutzneria</taxon>
    </lineage>
</organism>
<evidence type="ECO:0000313" key="2">
    <source>
        <dbReference type="Proteomes" id="UP000183376"/>
    </source>
</evidence>
<protein>
    <submittedName>
        <fullName evidence="1">Uncharacterized protein</fullName>
    </submittedName>
</protein>
<proteinExistence type="predicted"/>
<gene>
    <name evidence="1" type="ORF">SAMN04489726_0008</name>
</gene>
<name>A0A1G9QUW1_ALLAB</name>
<reference evidence="1 2" key="1">
    <citation type="submission" date="2016-10" db="EMBL/GenBank/DDBJ databases">
        <authorList>
            <person name="de Groot N.N."/>
        </authorList>
    </citation>
    <scope>NUCLEOTIDE SEQUENCE [LARGE SCALE GENOMIC DNA]</scope>
    <source>
        <strain evidence="1 2">DSM 44149</strain>
    </source>
</reference>
<dbReference type="AlphaFoldDB" id="A0A1G9QUW1"/>
<accession>A0A1G9QUW1</accession>
<evidence type="ECO:0000313" key="1">
    <source>
        <dbReference type="EMBL" id="SDM14650.1"/>
    </source>
</evidence>
<sequence length="42" mass="4118">MPPGSTITMLSVTRRRGNTAATAAAMASAPPACVGKLALFAG</sequence>
<keyword evidence="2" id="KW-1185">Reference proteome</keyword>
<dbReference type="EMBL" id="LT629701">
    <property type="protein sequence ID" value="SDM14650.1"/>
    <property type="molecule type" value="Genomic_DNA"/>
</dbReference>